<evidence type="ECO:0000313" key="3">
    <source>
        <dbReference type="Proteomes" id="UP000313359"/>
    </source>
</evidence>
<keyword evidence="3" id="KW-1185">Reference proteome</keyword>
<sequence length="193" mass="21228">MSAGHPDSGVRYAHSQGCGRPVTASQSPGANLRLPQPDNVQIIPRSKRIYRATKPPFRTGSLAYPRHDDAREAPKPAQAIASGHAPVERLLGRPIEHTALYPSSSVRGCEPPAQTQELLKPTPLLPNVVHFRAISLFLQATCRGDRTYRRVRGVFGLPFIFDSREAGWGKGVAIGRSQPIPNWTYDGSRQRHP</sequence>
<evidence type="ECO:0000256" key="1">
    <source>
        <dbReference type="SAM" id="MobiDB-lite"/>
    </source>
</evidence>
<name>A0A5C2SNM2_9APHY</name>
<evidence type="ECO:0000313" key="2">
    <source>
        <dbReference type="EMBL" id="RPD65445.1"/>
    </source>
</evidence>
<protein>
    <submittedName>
        <fullName evidence="2">Uncharacterized protein</fullName>
    </submittedName>
</protein>
<reference evidence="2" key="1">
    <citation type="journal article" date="2018" name="Genome Biol. Evol.">
        <title>Genomics and development of Lentinus tigrinus, a white-rot wood-decaying mushroom with dimorphic fruiting bodies.</title>
        <authorList>
            <person name="Wu B."/>
            <person name="Xu Z."/>
            <person name="Knudson A."/>
            <person name="Carlson A."/>
            <person name="Chen N."/>
            <person name="Kovaka S."/>
            <person name="LaButti K."/>
            <person name="Lipzen A."/>
            <person name="Pennachio C."/>
            <person name="Riley R."/>
            <person name="Schakwitz W."/>
            <person name="Umezawa K."/>
            <person name="Ohm R.A."/>
            <person name="Grigoriev I.V."/>
            <person name="Nagy L.G."/>
            <person name="Gibbons J."/>
            <person name="Hibbett D."/>
        </authorList>
    </citation>
    <scope>NUCLEOTIDE SEQUENCE [LARGE SCALE GENOMIC DNA]</scope>
    <source>
        <strain evidence="2">ALCF2SS1-6</strain>
    </source>
</reference>
<dbReference type="EMBL" id="ML122252">
    <property type="protein sequence ID" value="RPD65445.1"/>
    <property type="molecule type" value="Genomic_DNA"/>
</dbReference>
<accession>A0A5C2SNM2</accession>
<feature type="region of interest" description="Disordered" evidence="1">
    <location>
        <begin position="54"/>
        <end position="79"/>
    </location>
</feature>
<dbReference type="AlphaFoldDB" id="A0A5C2SNM2"/>
<organism evidence="2 3">
    <name type="scientific">Lentinus tigrinus ALCF2SS1-6</name>
    <dbReference type="NCBI Taxonomy" id="1328759"/>
    <lineage>
        <taxon>Eukaryota</taxon>
        <taxon>Fungi</taxon>
        <taxon>Dikarya</taxon>
        <taxon>Basidiomycota</taxon>
        <taxon>Agaricomycotina</taxon>
        <taxon>Agaricomycetes</taxon>
        <taxon>Polyporales</taxon>
        <taxon>Polyporaceae</taxon>
        <taxon>Lentinus</taxon>
    </lineage>
</organism>
<feature type="compositionally biased region" description="Basic and acidic residues" evidence="1">
    <location>
        <begin position="65"/>
        <end position="74"/>
    </location>
</feature>
<proteinExistence type="predicted"/>
<feature type="region of interest" description="Disordered" evidence="1">
    <location>
        <begin position="1"/>
        <end position="37"/>
    </location>
</feature>
<gene>
    <name evidence="2" type="ORF">L227DRAFT_212131</name>
</gene>
<dbReference type="Proteomes" id="UP000313359">
    <property type="component" value="Unassembled WGS sequence"/>
</dbReference>